<organism evidence="1">
    <name type="scientific">Rhizophora mucronata</name>
    <name type="common">Asiatic mangrove</name>
    <dbReference type="NCBI Taxonomy" id="61149"/>
    <lineage>
        <taxon>Eukaryota</taxon>
        <taxon>Viridiplantae</taxon>
        <taxon>Streptophyta</taxon>
        <taxon>Embryophyta</taxon>
        <taxon>Tracheophyta</taxon>
        <taxon>Spermatophyta</taxon>
        <taxon>Magnoliopsida</taxon>
        <taxon>eudicotyledons</taxon>
        <taxon>Gunneridae</taxon>
        <taxon>Pentapetalae</taxon>
        <taxon>rosids</taxon>
        <taxon>fabids</taxon>
        <taxon>Malpighiales</taxon>
        <taxon>Rhizophoraceae</taxon>
        <taxon>Rhizophora</taxon>
    </lineage>
</organism>
<dbReference type="AlphaFoldDB" id="A0A2P2NYJ3"/>
<evidence type="ECO:0000313" key="1">
    <source>
        <dbReference type="EMBL" id="MBX47555.1"/>
    </source>
</evidence>
<reference evidence="1" key="1">
    <citation type="submission" date="2018-02" db="EMBL/GenBank/DDBJ databases">
        <title>Rhizophora mucronata_Transcriptome.</title>
        <authorList>
            <person name="Meera S.P."/>
            <person name="Sreeshan A."/>
            <person name="Augustine A."/>
        </authorList>
    </citation>
    <scope>NUCLEOTIDE SEQUENCE</scope>
    <source>
        <tissue evidence="1">Leaf</tissue>
    </source>
</reference>
<name>A0A2P2NYJ3_RHIMU</name>
<sequence length="106" mass="11901">MSFKASCLALNILWRTCCEGVNFFIACFTIILVDNISSNKRGIMPLRTREGTNITPFGLTSILSFKSWKIHGSGENELTPSVFIFEGATFPRHVQKQRLYAIIIDG</sequence>
<proteinExistence type="predicted"/>
<dbReference type="EMBL" id="GGEC01067071">
    <property type="protein sequence ID" value="MBX47555.1"/>
    <property type="molecule type" value="Transcribed_RNA"/>
</dbReference>
<accession>A0A2P2NYJ3</accession>
<protein>
    <submittedName>
        <fullName evidence="1">Uncharacterized protein</fullName>
    </submittedName>
</protein>